<dbReference type="PANTHER" id="PTHR23131">
    <property type="entry name" value="ENDORIBONUCLEASE LACTB2"/>
    <property type="match status" value="1"/>
</dbReference>
<keyword evidence="3" id="KW-0378">Hydrolase</keyword>
<dbReference type="InterPro" id="IPR050662">
    <property type="entry name" value="Sec-metab_biosynth-thioest"/>
</dbReference>
<dbReference type="InterPro" id="IPR036866">
    <property type="entry name" value="RibonucZ/Hydroxyglut_hydro"/>
</dbReference>
<accession>A0A7J9SI10</accession>
<feature type="domain" description="Metallo-beta-lactamase" evidence="2">
    <location>
        <begin position="18"/>
        <end position="227"/>
    </location>
</feature>
<reference evidence="3 4" key="1">
    <citation type="submission" date="2020-08" db="EMBL/GenBank/DDBJ databases">
        <authorList>
            <person name="Seo M.-J."/>
        </authorList>
    </citation>
    <scope>NUCLEOTIDE SEQUENCE [LARGE SCALE GENOMIC DNA]</scope>
    <source>
        <strain evidence="3 4">MBLA0160</strain>
    </source>
</reference>
<proteinExistence type="predicted"/>
<dbReference type="AlphaFoldDB" id="A0A7J9SI10"/>
<dbReference type="Gene3D" id="3.60.15.10">
    <property type="entry name" value="Ribonuclease Z/Hydroxyacylglutathione hydrolase-like"/>
    <property type="match status" value="1"/>
</dbReference>
<protein>
    <submittedName>
        <fullName evidence="3">MBL fold metallo-hydrolase</fullName>
    </submittedName>
</protein>
<dbReference type="SUPFAM" id="SSF56281">
    <property type="entry name" value="Metallo-hydrolase/oxidoreductase"/>
    <property type="match status" value="1"/>
</dbReference>
<evidence type="ECO:0000256" key="1">
    <source>
        <dbReference type="SAM" id="MobiDB-lite"/>
    </source>
</evidence>
<organism evidence="3 4">
    <name type="scientific">Halobellus ruber</name>
    <dbReference type="NCBI Taxonomy" id="2761102"/>
    <lineage>
        <taxon>Archaea</taxon>
        <taxon>Methanobacteriati</taxon>
        <taxon>Methanobacteriota</taxon>
        <taxon>Stenosarchaea group</taxon>
        <taxon>Halobacteria</taxon>
        <taxon>Halobacteriales</taxon>
        <taxon>Haloferacaceae</taxon>
        <taxon>Halobellus</taxon>
    </lineage>
</organism>
<comment type="caution">
    <text evidence="3">The sequence shown here is derived from an EMBL/GenBank/DDBJ whole genome shotgun (WGS) entry which is preliminary data.</text>
</comment>
<evidence type="ECO:0000259" key="2">
    <source>
        <dbReference type="SMART" id="SM00849"/>
    </source>
</evidence>
<dbReference type="InterPro" id="IPR001279">
    <property type="entry name" value="Metallo-B-lactamas"/>
</dbReference>
<gene>
    <name evidence="3" type="ORF">H5V44_08660</name>
</gene>
<dbReference type="EMBL" id="JACKXD010000003">
    <property type="protein sequence ID" value="MBB6646358.1"/>
    <property type="molecule type" value="Genomic_DNA"/>
</dbReference>
<name>A0A7J9SI10_9EURY</name>
<dbReference type="Proteomes" id="UP000546257">
    <property type="component" value="Unassembled WGS sequence"/>
</dbReference>
<dbReference type="SMART" id="SM00849">
    <property type="entry name" value="Lactamase_B"/>
    <property type="match status" value="1"/>
</dbReference>
<sequence>MSAPPVERIAHTAASPEGENSTYVLPDRGLVVDPGPPGASPWKALTEGLKSAGLPVGSVETVVVTHWHADHAGLAPRLAAAADAELVLHRDDAPLVADYAAERERRLDRDARRLREWGVPASTIEGIVDGDAPSPMPDECPVRAVADGESVAGGEAIHTPGHTAGHLAMLADDALLVGDAVLPTYTPNVGGSDTRLGSALETYLNTLDTLSERFGGADPPPQAYPGHGSTVDLPGRIRTIRNHHTERIRDAVAALPDPDDTADPPGRTPWAVAGDLFGGMAGIHAKMGAGEAAAHLAFAADHGFAERVGDAPDRYVRAESDPKAGPDRDGLRFGPL</sequence>
<dbReference type="RefSeq" id="WP_185192744.1">
    <property type="nucleotide sequence ID" value="NZ_JACKXD010000003.1"/>
</dbReference>
<keyword evidence="4" id="KW-1185">Reference proteome</keyword>
<feature type="region of interest" description="Disordered" evidence="1">
    <location>
        <begin position="1"/>
        <end position="22"/>
    </location>
</feature>
<evidence type="ECO:0000313" key="3">
    <source>
        <dbReference type="EMBL" id="MBB6646358.1"/>
    </source>
</evidence>
<dbReference type="Pfam" id="PF00753">
    <property type="entry name" value="Lactamase_B"/>
    <property type="match status" value="1"/>
</dbReference>
<dbReference type="GO" id="GO:0016787">
    <property type="term" value="F:hydrolase activity"/>
    <property type="evidence" value="ECO:0007669"/>
    <property type="project" value="UniProtKB-KW"/>
</dbReference>
<dbReference type="PANTHER" id="PTHR23131:SF4">
    <property type="entry name" value="METALLO-BETA-LACTAMASE SUPERFAMILY POTEIN"/>
    <property type="match status" value="1"/>
</dbReference>
<evidence type="ECO:0000313" key="4">
    <source>
        <dbReference type="Proteomes" id="UP000546257"/>
    </source>
</evidence>
<feature type="region of interest" description="Disordered" evidence="1">
    <location>
        <begin position="313"/>
        <end position="336"/>
    </location>
</feature>